<gene>
    <name evidence="1" type="ORF">METZ01_LOCUS511486</name>
</gene>
<organism evidence="1">
    <name type="scientific">marine metagenome</name>
    <dbReference type="NCBI Taxonomy" id="408172"/>
    <lineage>
        <taxon>unclassified sequences</taxon>
        <taxon>metagenomes</taxon>
        <taxon>ecological metagenomes</taxon>
    </lineage>
</organism>
<proteinExistence type="predicted"/>
<name>A0A383ENZ1_9ZZZZ</name>
<dbReference type="EMBL" id="UINC01227656">
    <property type="protein sequence ID" value="SVE58632.1"/>
    <property type="molecule type" value="Genomic_DNA"/>
</dbReference>
<evidence type="ECO:0000313" key="1">
    <source>
        <dbReference type="EMBL" id="SVE58632.1"/>
    </source>
</evidence>
<reference evidence="1" key="1">
    <citation type="submission" date="2018-05" db="EMBL/GenBank/DDBJ databases">
        <authorList>
            <person name="Lanie J.A."/>
            <person name="Ng W.-L."/>
            <person name="Kazmierczak K.M."/>
            <person name="Andrzejewski T.M."/>
            <person name="Davidsen T.M."/>
            <person name="Wayne K.J."/>
            <person name="Tettelin H."/>
            <person name="Glass J.I."/>
            <person name="Rusch D."/>
            <person name="Podicherti R."/>
            <person name="Tsui H.-C.T."/>
            <person name="Winkler M.E."/>
        </authorList>
    </citation>
    <scope>NUCLEOTIDE SEQUENCE</scope>
</reference>
<dbReference type="AlphaFoldDB" id="A0A383ENZ1"/>
<sequence length="115" mass="13316">MFFEFGTFDEEIKGKDDAMRTPASLYVDEFVRRMDDKLEANDLLKIKELLQKLNSIDLNLHHDNYLIHPIRVTDSYVSNSQECKYADVEFGLCHNIIENSPSSVEDLNLSKTSLE</sequence>
<feature type="non-terminal residue" evidence="1">
    <location>
        <position position="115"/>
    </location>
</feature>
<protein>
    <submittedName>
        <fullName evidence="1">Uncharacterized protein</fullName>
    </submittedName>
</protein>
<accession>A0A383ENZ1</accession>